<comment type="caution">
    <text evidence="8">The sequence shown here is derived from an EMBL/GenBank/DDBJ whole genome shotgun (WGS) entry which is preliminary data.</text>
</comment>
<keyword evidence="4 6" id="KW-1133">Transmembrane helix</keyword>
<feature type="transmembrane region" description="Helical" evidence="6">
    <location>
        <begin position="289"/>
        <end position="309"/>
    </location>
</feature>
<name>A0A1S9N0Y2_CLOBE</name>
<feature type="domain" description="ABC-2 type transporter transmembrane" evidence="7">
    <location>
        <begin position="12"/>
        <end position="367"/>
    </location>
</feature>
<reference evidence="8 9" key="1">
    <citation type="submission" date="2017-02" db="EMBL/GenBank/DDBJ databases">
        <title>Genome sequence of Clostridium beijerinckii Br21.</title>
        <authorList>
            <person name="Fonseca B.C."/>
            <person name="Guazzaroni M.E."/>
            <person name="Riano-Pachon D.M."/>
            <person name="Reginatto V."/>
        </authorList>
    </citation>
    <scope>NUCLEOTIDE SEQUENCE [LARGE SCALE GENOMIC DNA]</scope>
    <source>
        <strain evidence="8 9">Br21</strain>
    </source>
</reference>
<feature type="transmembrane region" description="Helical" evidence="6">
    <location>
        <begin position="222"/>
        <end position="247"/>
    </location>
</feature>
<proteinExistence type="predicted"/>
<keyword evidence="2" id="KW-1003">Cell membrane</keyword>
<evidence type="ECO:0000256" key="3">
    <source>
        <dbReference type="ARBA" id="ARBA00022692"/>
    </source>
</evidence>
<keyword evidence="5 6" id="KW-0472">Membrane</keyword>
<keyword evidence="3 6" id="KW-0812">Transmembrane</keyword>
<dbReference type="EMBL" id="MWMH01000010">
    <property type="protein sequence ID" value="OOP71085.1"/>
    <property type="molecule type" value="Genomic_DNA"/>
</dbReference>
<evidence type="ECO:0000256" key="5">
    <source>
        <dbReference type="ARBA" id="ARBA00023136"/>
    </source>
</evidence>
<dbReference type="Gene3D" id="3.40.1710.10">
    <property type="entry name" value="abc type-2 transporter like domain"/>
    <property type="match status" value="1"/>
</dbReference>
<gene>
    <name evidence="8" type="ORF">CBEIBR21_22710</name>
</gene>
<feature type="transmembrane region" description="Helical" evidence="6">
    <location>
        <begin position="259"/>
        <end position="283"/>
    </location>
</feature>
<evidence type="ECO:0000256" key="4">
    <source>
        <dbReference type="ARBA" id="ARBA00022989"/>
    </source>
</evidence>
<accession>A0A1S9N0Y2</accession>
<evidence type="ECO:0000313" key="8">
    <source>
        <dbReference type="EMBL" id="OOP71085.1"/>
    </source>
</evidence>
<dbReference type="AlphaFoldDB" id="A0A1S9N0Y2"/>
<evidence type="ECO:0000256" key="6">
    <source>
        <dbReference type="SAM" id="Phobius"/>
    </source>
</evidence>
<evidence type="ECO:0000313" key="9">
    <source>
        <dbReference type="Proteomes" id="UP000190959"/>
    </source>
</evidence>
<dbReference type="PANTHER" id="PTHR30294">
    <property type="entry name" value="MEMBRANE COMPONENT OF ABC TRANSPORTER YHHJ-RELATED"/>
    <property type="match status" value="1"/>
</dbReference>
<dbReference type="GO" id="GO:0005886">
    <property type="term" value="C:plasma membrane"/>
    <property type="evidence" value="ECO:0007669"/>
    <property type="project" value="UniProtKB-SubCell"/>
</dbReference>
<dbReference type="InterPro" id="IPR013525">
    <property type="entry name" value="ABC2_TM"/>
</dbReference>
<evidence type="ECO:0000259" key="7">
    <source>
        <dbReference type="Pfam" id="PF12698"/>
    </source>
</evidence>
<dbReference type="InterPro" id="IPR051449">
    <property type="entry name" value="ABC-2_transporter_component"/>
</dbReference>
<dbReference type="GO" id="GO:0140359">
    <property type="term" value="F:ABC-type transporter activity"/>
    <property type="evidence" value="ECO:0007669"/>
    <property type="project" value="InterPro"/>
</dbReference>
<comment type="subcellular location">
    <subcellularLocation>
        <location evidence="1">Cell membrane</location>
        <topology evidence="1">Multi-pass membrane protein</topology>
    </subcellularLocation>
</comment>
<dbReference type="RefSeq" id="WP_078117173.1">
    <property type="nucleotide sequence ID" value="NZ_MWMH01000010.1"/>
</dbReference>
<dbReference type="Pfam" id="PF12698">
    <property type="entry name" value="ABC2_membrane_3"/>
    <property type="match status" value="1"/>
</dbReference>
<organism evidence="8 9">
    <name type="scientific">Clostridium beijerinckii</name>
    <name type="common">Clostridium MP</name>
    <dbReference type="NCBI Taxonomy" id="1520"/>
    <lineage>
        <taxon>Bacteria</taxon>
        <taxon>Bacillati</taxon>
        <taxon>Bacillota</taxon>
        <taxon>Clostridia</taxon>
        <taxon>Eubacteriales</taxon>
        <taxon>Clostridiaceae</taxon>
        <taxon>Clostridium</taxon>
    </lineage>
</organism>
<feature type="transmembrane region" description="Helical" evidence="6">
    <location>
        <begin position="358"/>
        <end position="376"/>
    </location>
</feature>
<dbReference type="PROSITE" id="PS51257">
    <property type="entry name" value="PROKAR_LIPOPROTEIN"/>
    <property type="match status" value="1"/>
</dbReference>
<feature type="transmembrane region" description="Helical" evidence="6">
    <location>
        <begin position="14"/>
        <end position="37"/>
    </location>
</feature>
<dbReference type="Proteomes" id="UP000190959">
    <property type="component" value="Unassembled WGS sequence"/>
</dbReference>
<feature type="transmembrane region" description="Helical" evidence="6">
    <location>
        <begin position="178"/>
        <end position="202"/>
    </location>
</feature>
<sequence length="404" mass="45848">MRFLKFLARDKKSIISLSLLHISIVIFVACIFSKVYIENIPFGIVDMDNSSLSRTIIEELKKSPGVNINYYADSQEELQQAIKEKKVSGGMVIPKDFNKDVVKKKSPSVALLIDETNVVVGSNLYAYCNGVTGTINAGIQLKVFEGKNMMPYNAKKAITTFSYSERVLYEPQLSYIRYLMYSLVPYLLQGTFLMTFLVPALIKSREKLTLINFKSKDTVKNILILLARVLMILFISVFSSLIALCILGKYFDLPLRGNILEYLALTSIFLVDLTAIGVLFAALFDNLIYFTQFFTMINIVTFLASGIPFPEYAMPSGLPRIIKNIWPFMNVALPLKFINLKGVGWDVILPYVKNGIMYAVEWFLIGIVLYSARIALSKYRNGKKSKEEDEKISIETYDRPELMQ</sequence>
<protein>
    <submittedName>
        <fullName evidence="8">Multidrug ABC transporter permease</fullName>
    </submittedName>
</protein>
<evidence type="ECO:0000256" key="1">
    <source>
        <dbReference type="ARBA" id="ARBA00004651"/>
    </source>
</evidence>
<dbReference type="PANTHER" id="PTHR30294:SF29">
    <property type="entry name" value="MULTIDRUG ABC TRANSPORTER PERMEASE YBHS-RELATED"/>
    <property type="match status" value="1"/>
</dbReference>
<evidence type="ECO:0000256" key="2">
    <source>
        <dbReference type="ARBA" id="ARBA00022475"/>
    </source>
</evidence>